<reference evidence="3" key="1">
    <citation type="submission" date="2017-02" db="EMBL/GenBank/DDBJ databases">
        <authorList>
            <person name="Varghese N."/>
            <person name="Submissions S."/>
        </authorList>
    </citation>
    <scope>NUCLEOTIDE SEQUENCE [LARGE SCALE GENOMIC DNA]</scope>
    <source>
        <strain evidence="3">DSM 15739</strain>
    </source>
</reference>
<proteinExistence type="predicted"/>
<dbReference type="EMBL" id="FUWO01000008">
    <property type="protein sequence ID" value="SJZ54680.1"/>
    <property type="molecule type" value="Genomic_DNA"/>
</dbReference>
<dbReference type="InterPro" id="IPR050490">
    <property type="entry name" value="Bact_solute-bd_prot1"/>
</dbReference>
<protein>
    <submittedName>
        <fullName evidence="2">Lactose-binding protein</fullName>
    </submittedName>
</protein>
<sequence length="426" mass="46979">MKKWMKKFSGLLAVGTLGSALVAGVPSVSAQEEINVWAWDPNFNIKALNIATEYYAKENPDLKVTIEENAQDDIIQKLNTAMSAGVTDSLPNIVLIEDYRAQSFLTAYPDTFIPLNDYIKAEDFAPYKIEASTVEDKFYSVPFDTGVTGLYVRTDILEEAGYKVDDLQDITWTELEEIGLKVQETTGLKTLSMDLNDLGLLRAMINGSGSWYTTEDGVTPNIAENAALKEAFATFKSMYEKDLVNVHSDWAQMLEAFNTGVVWTVPQGNWITPSVVQAADQAGKWAVVPWPKQEVEGATHSSNLGGSSFYVINKEGSEAAADFLANTFGSNVEFYGDLITEMGALGTYLPALESDAYDTEVEFFGGQKIYKDFAEWSAEIPSLNYGIHTYAIEDIMVAALQQYLAGGDIDQIFQDAQTQAENQLNN</sequence>
<keyword evidence="3" id="KW-1185">Reference proteome</keyword>
<dbReference type="PANTHER" id="PTHR43649:SF32">
    <property type="entry name" value="SUGAR BINDING SECRETED PROTEIN"/>
    <property type="match status" value="1"/>
</dbReference>
<dbReference type="AlphaFoldDB" id="A0A1T4LIY0"/>
<dbReference type="STRING" id="1121925.SAMN02746011_01093"/>
<dbReference type="Gene3D" id="3.40.190.10">
    <property type="entry name" value="Periplasmic binding protein-like II"/>
    <property type="match status" value="1"/>
</dbReference>
<dbReference type="InterPro" id="IPR006059">
    <property type="entry name" value="SBP"/>
</dbReference>
<keyword evidence="1" id="KW-0732">Signal</keyword>
<feature type="signal peptide" evidence="1">
    <location>
        <begin position="1"/>
        <end position="30"/>
    </location>
</feature>
<organism evidence="2 3">
    <name type="scientific">Globicatella sulfidifaciens DSM 15739</name>
    <dbReference type="NCBI Taxonomy" id="1121925"/>
    <lineage>
        <taxon>Bacteria</taxon>
        <taxon>Bacillati</taxon>
        <taxon>Bacillota</taxon>
        <taxon>Bacilli</taxon>
        <taxon>Lactobacillales</taxon>
        <taxon>Aerococcaceae</taxon>
        <taxon>Globicatella</taxon>
    </lineage>
</organism>
<dbReference type="Pfam" id="PF13416">
    <property type="entry name" value="SBP_bac_8"/>
    <property type="match status" value="1"/>
</dbReference>
<accession>A0A1T4LIY0</accession>
<dbReference type="Proteomes" id="UP000189941">
    <property type="component" value="Unassembled WGS sequence"/>
</dbReference>
<evidence type="ECO:0000313" key="3">
    <source>
        <dbReference type="Proteomes" id="UP000189941"/>
    </source>
</evidence>
<evidence type="ECO:0000313" key="2">
    <source>
        <dbReference type="EMBL" id="SJZ54680.1"/>
    </source>
</evidence>
<name>A0A1T4LIY0_9LACT</name>
<dbReference type="RefSeq" id="WP_078755851.1">
    <property type="nucleotide sequence ID" value="NZ_FUWO01000008.1"/>
</dbReference>
<dbReference type="SUPFAM" id="SSF53850">
    <property type="entry name" value="Periplasmic binding protein-like II"/>
    <property type="match status" value="1"/>
</dbReference>
<feature type="chain" id="PRO_5012775203" evidence="1">
    <location>
        <begin position="31"/>
        <end position="426"/>
    </location>
</feature>
<gene>
    <name evidence="2" type="ORF">SAMN02746011_01093</name>
</gene>
<evidence type="ECO:0000256" key="1">
    <source>
        <dbReference type="SAM" id="SignalP"/>
    </source>
</evidence>
<dbReference type="PANTHER" id="PTHR43649">
    <property type="entry name" value="ARABINOSE-BINDING PROTEIN-RELATED"/>
    <property type="match status" value="1"/>
</dbReference>